<sequence>MLKNSCIDPKKISKGFIFNEVNCQNNVDTEGCFRITDLFPKVWDAIKNNKLSPKEKYGKLERISISSQLTIANSYSRYDNNYEINPKTLKKEKKLLVRNLKALDEWARSLNLPVYLPIQLRDNRIDNEWDEILDELNDTTQIELISL</sequence>
<name>A0ABV4DM59_9LACO</name>
<evidence type="ECO:0000313" key="2">
    <source>
        <dbReference type="Proteomes" id="UP001565236"/>
    </source>
</evidence>
<protein>
    <submittedName>
        <fullName evidence="1">Uncharacterized protein</fullName>
    </submittedName>
</protein>
<reference evidence="1 2" key="1">
    <citation type="submission" date="2024-03" db="EMBL/GenBank/DDBJ databases">
        <title>Mouse gut bacterial collection (mGBC) of GemPharmatech.</title>
        <authorList>
            <person name="He Y."/>
            <person name="Dong L."/>
            <person name="Wu D."/>
            <person name="Gao X."/>
            <person name="Lin Z."/>
        </authorList>
    </citation>
    <scope>NUCLEOTIDE SEQUENCE [LARGE SCALE GENOMIC DNA]</scope>
    <source>
        <strain evidence="1 2">15-30</strain>
    </source>
</reference>
<accession>A0ABV4DM59</accession>
<dbReference type="EMBL" id="JBCLUF010000003">
    <property type="protein sequence ID" value="MEY8661570.1"/>
    <property type="molecule type" value="Genomic_DNA"/>
</dbReference>
<evidence type="ECO:0000313" key="1">
    <source>
        <dbReference type="EMBL" id="MEY8661570.1"/>
    </source>
</evidence>
<keyword evidence="2" id="KW-1185">Reference proteome</keyword>
<dbReference type="Proteomes" id="UP001565236">
    <property type="component" value="Unassembled WGS sequence"/>
</dbReference>
<gene>
    <name evidence="1" type="ORF">AALT52_01480</name>
</gene>
<organism evidence="1 2">
    <name type="scientific">Ligilactobacillus faecis</name>
    <dbReference type="NCBI Taxonomy" id="762833"/>
    <lineage>
        <taxon>Bacteria</taxon>
        <taxon>Bacillati</taxon>
        <taxon>Bacillota</taxon>
        <taxon>Bacilli</taxon>
        <taxon>Lactobacillales</taxon>
        <taxon>Lactobacillaceae</taxon>
        <taxon>Ligilactobacillus</taxon>
    </lineage>
</organism>
<dbReference type="RefSeq" id="WP_369940448.1">
    <property type="nucleotide sequence ID" value="NZ_JBCLUF010000003.1"/>
</dbReference>
<comment type="caution">
    <text evidence="1">The sequence shown here is derived from an EMBL/GenBank/DDBJ whole genome shotgun (WGS) entry which is preliminary data.</text>
</comment>
<proteinExistence type="predicted"/>